<sequence length="211" mass="24236">MGIPSCWLCITYILSILTSIYFYGINICLSIWCNHRSRGSIIITYFITDPSFPFPKILNAIKNKKPTFVCYRNKNYYDESEILEFINFAKKYSKIFINYESLKNKDLLTYFDGIHLPSSKLHLIENFKEKIVIASTHNLTEVKNSKNADFITFSPIFNSKGRIGVGVEKLNEICKIHKNTIALGGIISNKEVEKIKKSCAVGFASIRYFLT</sequence>
<dbReference type="InterPro" id="IPR022998">
    <property type="entry name" value="ThiamineP_synth_TenI"/>
</dbReference>
<protein>
    <submittedName>
        <fullName evidence="3">Thiamine monophosphate synthase</fullName>
    </submittedName>
</protein>
<keyword evidence="1" id="KW-0812">Transmembrane</keyword>
<comment type="caution">
    <text evidence="3">The sequence shown here is derived from an EMBL/GenBank/DDBJ whole genome shotgun (WGS) entry which is preliminary data.</text>
</comment>
<dbReference type="Gene3D" id="3.20.20.70">
    <property type="entry name" value="Aldolase class I"/>
    <property type="match status" value="1"/>
</dbReference>
<organism evidence="3 4">
    <name type="scientific">Caminibacter mediatlanticus TB-2</name>
    <dbReference type="NCBI Taxonomy" id="391592"/>
    <lineage>
        <taxon>Bacteria</taxon>
        <taxon>Pseudomonadati</taxon>
        <taxon>Campylobacterota</taxon>
        <taxon>Epsilonproteobacteria</taxon>
        <taxon>Nautiliales</taxon>
        <taxon>Nautiliaceae</taxon>
        <taxon>Caminibacter</taxon>
    </lineage>
</organism>
<dbReference type="EMBL" id="ABCJ01000005">
    <property type="protein sequence ID" value="EDM23542.1"/>
    <property type="molecule type" value="Genomic_DNA"/>
</dbReference>
<evidence type="ECO:0000313" key="3">
    <source>
        <dbReference type="EMBL" id="EDM23542.1"/>
    </source>
</evidence>
<feature type="domain" description="Thiamine phosphate synthase/TenI" evidence="2">
    <location>
        <begin position="45"/>
        <end position="207"/>
    </location>
</feature>
<keyword evidence="1" id="KW-0472">Membrane</keyword>
<dbReference type="AlphaFoldDB" id="A0AAI9AHD3"/>
<dbReference type="Pfam" id="PF02581">
    <property type="entry name" value="TMP-TENI"/>
    <property type="match status" value="1"/>
</dbReference>
<keyword evidence="1" id="KW-1133">Transmembrane helix</keyword>
<gene>
    <name evidence="3" type="ORF">CMTB2_08402</name>
</gene>
<dbReference type="SUPFAM" id="SSF51391">
    <property type="entry name" value="Thiamin phosphate synthase"/>
    <property type="match status" value="1"/>
</dbReference>
<evidence type="ECO:0000313" key="4">
    <source>
        <dbReference type="Proteomes" id="UP000003288"/>
    </source>
</evidence>
<evidence type="ECO:0000259" key="2">
    <source>
        <dbReference type="Pfam" id="PF02581"/>
    </source>
</evidence>
<accession>A0AAI9AHD3</accession>
<dbReference type="GO" id="GO:0009228">
    <property type="term" value="P:thiamine biosynthetic process"/>
    <property type="evidence" value="ECO:0007669"/>
    <property type="project" value="UniProtKB-KW"/>
</dbReference>
<dbReference type="InterPro" id="IPR013785">
    <property type="entry name" value="Aldolase_TIM"/>
</dbReference>
<feature type="transmembrane region" description="Helical" evidence="1">
    <location>
        <begin position="12"/>
        <end position="33"/>
    </location>
</feature>
<name>A0AAI9AHD3_9BACT</name>
<evidence type="ECO:0000256" key="1">
    <source>
        <dbReference type="SAM" id="Phobius"/>
    </source>
</evidence>
<proteinExistence type="predicted"/>
<dbReference type="InterPro" id="IPR036206">
    <property type="entry name" value="ThiamineP_synth_sf"/>
</dbReference>
<reference evidence="3 4" key="1">
    <citation type="journal article" date="2011" name="Stand. Genomic Sci.">
        <title>Draft genome sequence of Caminibacter mediatlanticus strain TB-2, an epsilonproteobacterium isolated from a deep-sea hydrothermal vent.</title>
        <authorList>
            <person name="Giovannelli D."/>
            <person name="Ferriera S."/>
            <person name="Johnson J."/>
            <person name="Kravitz S."/>
            <person name="Perez-Rodriguez I."/>
            <person name="Ricci J."/>
            <person name="O'Brien C."/>
            <person name="Voordeckers J.W."/>
            <person name="Bini E."/>
            <person name="Vetriani C."/>
        </authorList>
    </citation>
    <scope>NUCLEOTIDE SEQUENCE [LARGE SCALE GENOMIC DNA]</scope>
    <source>
        <strain evidence="3 4">TB-2</strain>
    </source>
</reference>
<dbReference type="Proteomes" id="UP000003288">
    <property type="component" value="Unassembled WGS sequence"/>
</dbReference>